<dbReference type="SUPFAM" id="SSF53092">
    <property type="entry name" value="Creatinase/prolidase N-terminal domain"/>
    <property type="match status" value="1"/>
</dbReference>
<keyword evidence="8" id="KW-0482">Metalloprotease</keyword>
<dbReference type="CDD" id="cd01087">
    <property type="entry name" value="Prolidase"/>
    <property type="match status" value="1"/>
</dbReference>
<comment type="similarity">
    <text evidence="3 10">Belongs to the peptidase M24B family.</text>
</comment>
<dbReference type="RefSeq" id="WP_169209737.1">
    <property type="nucleotide sequence ID" value="NZ_JAATNW010000002.1"/>
</dbReference>
<evidence type="ECO:0000313" key="12">
    <source>
        <dbReference type="EMBL" id="NMH59168.1"/>
    </source>
</evidence>
<keyword evidence="5" id="KW-0645">Protease</keyword>
<evidence type="ECO:0000256" key="2">
    <source>
        <dbReference type="ARBA" id="ARBA00001936"/>
    </source>
</evidence>
<evidence type="ECO:0000256" key="4">
    <source>
        <dbReference type="ARBA" id="ARBA00012574"/>
    </source>
</evidence>
<feature type="domain" description="Aminopeptidase P N-terminal" evidence="11">
    <location>
        <begin position="2"/>
        <end position="138"/>
    </location>
</feature>
<dbReference type="InterPro" id="IPR000994">
    <property type="entry name" value="Pept_M24"/>
</dbReference>
<evidence type="ECO:0000259" key="11">
    <source>
        <dbReference type="SMART" id="SM01011"/>
    </source>
</evidence>
<dbReference type="Gene3D" id="3.40.350.10">
    <property type="entry name" value="Creatinase/prolidase N-terminal domain"/>
    <property type="match status" value="1"/>
</dbReference>
<evidence type="ECO:0000256" key="10">
    <source>
        <dbReference type="RuleBase" id="RU000590"/>
    </source>
</evidence>
<dbReference type="InterPro" id="IPR029149">
    <property type="entry name" value="Creatin/AminoP/Spt16_N"/>
</dbReference>
<dbReference type="GO" id="GO:0004177">
    <property type="term" value="F:aminopeptidase activity"/>
    <property type="evidence" value="ECO:0007669"/>
    <property type="project" value="UniProtKB-KW"/>
</dbReference>
<evidence type="ECO:0000256" key="7">
    <source>
        <dbReference type="ARBA" id="ARBA00022801"/>
    </source>
</evidence>
<organism evidence="12 13">
    <name type="scientific">Alteromonas ponticola</name>
    <dbReference type="NCBI Taxonomy" id="2720613"/>
    <lineage>
        <taxon>Bacteria</taxon>
        <taxon>Pseudomonadati</taxon>
        <taxon>Pseudomonadota</taxon>
        <taxon>Gammaproteobacteria</taxon>
        <taxon>Alteromonadales</taxon>
        <taxon>Alteromonadaceae</taxon>
        <taxon>Alteromonas/Salinimonas group</taxon>
        <taxon>Alteromonas</taxon>
    </lineage>
</organism>
<evidence type="ECO:0000256" key="6">
    <source>
        <dbReference type="ARBA" id="ARBA00022723"/>
    </source>
</evidence>
<evidence type="ECO:0000256" key="5">
    <source>
        <dbReference type="ARBA" id="ARBA00022670"/>
    </source>
</evidence>
<evidence type="ECO:0000313" key="13">
    <source>
        <dbReference type="Proteomes" id="UP000709336"/>
    </source>
</evidence>
<evidence type="ECO:0000256" key="9">
    <source>
        <dbReference type="ARBA" id="ARBA00023211"/>
    </source>
</evidence>
<keyword evidence="6 10" id="KW-0479">Metal-binding</keyword>
<name>A0ABX1R096_9ALTE</name>
<comment type="caution">
    <text evidence="12">The sequence shown here is derived from an EMBL/GenBank/DDBJ whole genome shotgun (WGS) entry which is preliminary data.</text>
</comment>
<dbReference type="EC" id="3.4.11.9" evidence="4"/>
<evidence type="ECO:0000256" key="1">
    <source>
        <dbReference type="ARBA" id="ARBA00001424"/>
    </source>
</evidence>
<evidence type="ECO:0000256" key="8">
    <source>
        <dbReference type="ARBA" id="ARBA00023049"/>
    </source>
</evidence>
<dbReference type="InterPro" id="IPR036005">
    <property type="entry name" value="Creatinase/aminopeptidase-like"/>
</dbReference>
<comment type="catalytic activity">
    <reaction evidence="1">
        <text>Release of any N-terminal amino acid, including proline, that is linked to proline, even from a dipeptide or tripeptide.</text>
        <dbReference type="EC" id="3.4.11.9"/>
    </reaction>
</comment>
<dbReference type="PANTHER" id="PTHR43226:SF4">
    <property type="entry name" value="XAA-PRO AMINOPEPTIDASE 3"/>
    <property type="match status" value="1"/>
</dbReference>
<dbReference type="EMBL" id="JAATNW010000002">
    <property type="protein sequence ID" value="NMH59168.1"/>
    <property type="molecule type" value="Genomic_DNA"/>
</dbReference>
<keyword evidence="13" id="KW-1185">Reference proteome</keyword>
<protein>
    <recommendedName>
        <fullName evidence="4">Xaa-Pro aminopeptidase</fullName>
        <ecNumber evidence="4">3.4.11.9</ecNumber>
    </recommendedName>
</protein>
<dbReference type="Pfam" id="PF00557">
    <property type="entry name" value="Peptidase_M24"/>
    <property type="match status" value="1"/>
</dbReference>
<sequence>MITPQEFTSRQDRLLAQCPENSVCVIPAATLVTRSRDTEYKFRQNSYFWYLTGFAEPDSVLLLSNHSRHPSCYRAMVCQAKDEHEEVWHGRRLGTQQALSQFNLDEAYESDQLAAVLDEWIDGHDHVFFALGEEAWAEQQVMASLQRLRSNPRKFAAPIHLSDPRPFLDEMRLFKSAAEIATMKAAAKMTSEAHARAMKFAHAGCYEYQLAAEIHHLIAMAGAHYPAYGTIVGSGENACILHYTENADQIDDGKLVLIDAGAEYQGYAADITRTFPVNGKFTDAQAKVYNIVLKAQEAAIALLKPGVTLGEANQASSKILVEGLIELGILNGSVEENLENQAYRAFYMHGLGHFLGLDVHDVGVYKIAGEDRPLKPGMVLTIEPGLYLPAHETIPEAYRGIGVRIEDNIVITAKGAEVITANVPKSIAAIEKLMSE</sequence>
<evidence type="ECO:0000256" key="3">
    <source>
        <dbReference type="ARBA" id="ARBA00008766"/>
    </source>
</evidence>
<keyword evidence="7 12" id="KW-0378">Hydrolase</keyword>
<dbReference type="SMART" id="SM01011">
    <property type="entry name" value="AMP_N"/>
    <property type="match status" value="1"/>
</dbReference>
<dbReference type="PANTHER" id="PTHR43226">
    <property type="entry name" value="XAA-PRO AMINOPEPTIDASE 3"/>
    <property type="match status" value="1"/>
</dbReference>
<dbReference type="Proteomes" id="UP000709336">
    <property type="component" value="Unassembled WGS sequence"/>
</dbReference>
<keyword evidence="9" id="KW-0464">Manganese</keyword>
<dbReference type="SUPFAM" id="SSF55920">
    <property type="entry name" value="Creatinase/aminopeptidase"/>
    <property type="match status" value="1"/>
</dbReference>
<dbReference type="Gene3D" id="3.90.230.10">
    <property type="entry name" value="Creatinase/methionine aminopeptidase superfamily"/>
    <property type="match status" value="1"/>
</dbReference>
<proteinExistence type="inferred from homology"/>
<dbReference type="NCBIfam" id="NF008131">
    <property type="entry name" value="PRK10879.1"/>
    <property type="match status" value="1"/>
</dbReference>
<dbReference type="InterPro" id="IPR007865">
    <property type="entry name" value="Aminopep_P_N"/>
</dbReference>
<dbReference type="InterPro" id="IPR001131">
    <property type="entry name" value="Peptidase_M24B_aminopep-P_CS"/>
</dbReference>
<accession>A0ABX1R096</accession>
<reference evidence="12 13" key="1">
    <citation type="submission" date="2020-03" db="EMBL/GenBank/DDBJ databases">
        <title>Alteromonas ponticola sp. nov., isolated from seawater.</title>
        <authorList>
            <person name="Yoon J.-H."/>
            <person name="Kim Y.-O."/>
        </authorList>
    </citation>
    <scope>NUCLEOTIDE SEQUENCE [LARGE SCALE GENOMIC DNA]</scope>
    <source>
        <strain evidence="12 13">MYP5</strain>
    </source>
</reference>
<gene>
    <name evidence="12" type="primary">pepP</name>
    <name evidence="12" type="ORF">HCJ96_03935</name>
</gene>
<comment type="cofactor">
    <cofactor evidence="2">
        <name>Mn(2+)</name>
        <dbReference type="ChEBI" id="CHEBI:29035"/>
    </cofactor>
</comment>
<dbReference type="InterPro" id="IPR052433">
    <property type="entry name" value="X-Pro_dipept-like"/>
</dbReference>
<dbReference type="PROSITE" id="PS00491">
    <property type="entry name" value="PROLINE_PEPTIDASE"/>
    <property type="match status" value="1"/>
</dbReference>
<keyword evidence="12" id="KW-0031">Aminopeptidase</keyword>
<dbReference type="Pfam" id="PF05195">
    <property type="entry name" value="AMP_N"/>
    <property type="match status" value="1"/>
</dbReference>